<dbReference type="Gene3D" id="3.90.1570.30">
    <property type="match status" value="1"/>
</dbReference>
<dbReference type="GO" id="GO:0005524">
    <property type="term" value="F:ATP binding"/>
    <property type="evidence" value="ECO:0007669"/>
    <property type="project" value="InterPro"/>
</dbReference>
<evidence type="ECO:0000259" key="2">
    <source>
        <dbReference type="PROSITE" id="PS51192"/>
    </source>
</evidence>
<dbReference type="Pfam" id="PF04851">
    <property type="entry name" value="ResIII"/>
    <property type="match status" value="1"/>
</dbReference>
<feature type="coiled-coil region" evidence="1">
    <location>
        <begin position="159"/>
        <end position="196"/>
    </location>
</feature>
<dbReference type="InterPro" id="IPR050742">
    <property type="entry name" value="Helicase_Restrict-Modif_Enz"/>
</dbReference>
<dbReference type="InterPro" id="IPR014001">
    <property type="entry name" value="Helicase_ATP-bd"/>
</dbReference>
<protein>
    <submittedName>
        <fullName evidence="4">Type I restriction-modification system, restriction subunit R</fullName>
        <ecNumber evidence="4">3.1.21.3</ecNumber>
    </submittedName>
</protein>
<dbReference type="AlphaFoldDB" id="A0A3B1BDG6"/>
<proteinExistence type="predicted"/>
<dbReference type="Gene3D" id="3.40.50.300">
    <property type="entry name" value="P-loop containing nucleotide triphosphate hydrolases"/>
    <property type="match status" value="2"/>
</dbReference>
<dbReference type="EC" id="3.1.21.3" evidence="4"/>
<dbReference type="SMART" id="SM00487">
    <property type="entry name" value="DEXDc"/>
    <property type="match status" value="1"/>
</dbReference>
<dbReference type="SUPFAM" id="SSF52540">
    <property type="entry name" value="P-loop containing nucleoside triphosphate hydrolases"/>
    <property type="match status" value="1"/>
</dbReference>
<dbReference type="CDD" id="cd18032">
    <property type="entry name" value="DEXHc_RE_I_III_res"/>
    <property type="match status" value="1"/>
</dbReference>
<dbReference type="Pfam" id="PF00271">
    <property type="entry name" value="Helicase_C"/>
    <property type="match status" value="1"/>
</dbReference>
<name>A0A3B1BDG6_9ZZZZ</name>
<dbReference type="InterPro" id="IPR025285">
    <property type="entry name" value="DUF4145"/>
</dbReference>
<dbReference type="CDD" id="cd18799">
    <property type="entry name" value="SF2_C_EcoAI-like"/>
    <property type="match status" value="1"/>
</dbReference>
<dbReference type="EMBL" id="UOFZ01000160">
    <property type="protein sequence ID" value="VAX14142.1"/>
    <property type="molecule type" value="Genomic_DNA"/>
</dbReference>
<sequence length="825" mass="93640">MTKSNFSFLSGSWSFLSDDTLAAEKYAQNDPRASAIYGRRALEIAMKWLFANDTSLNRPYQDNLASLIHERSFSQMIGRGLFQDIKFIQRLGNVAAHEGKNISVSESIGTVKALHNFTGWLVRVYSKGGTKPAAFQQTLLPPPQGQRNAQILAHVKAQAAATQEAKDKLSHTEEELERLKTELATLQAVKVENRKNIPAGDYNEATTRELIIDVMLREAGWDPKGENVEEYEVTGMPTEAGPRTGTGYVDYVLWGANGKPVALVEAKRTRINPKQGQRQGELYADCLEAKFNQRPIIYYSNGYTTWLWDDQFYPPREVEGFGTSDQLQWKINQRTGRKDLAKFKPKPEIAGRAYQMEAAARVMEGFGEARKRKALIVMATGSGKTRLSISMVDILLRAGWVRKVLFLADRISLVTQAKRAFKAQLPHVTVASLLDDKQEDARVLFSTYPTMMNCIDGTRKDQKGIFSVNHFDLIIIDEAHRSVYQKYGAIFDYFDSLLIGLTATPRGEVDRNTYKLFELSDHQPTFAYDLEQAVADGFLVPPRAISVPLKFPLEGIKYNDLSLEEQEEYELTEEFYDKETGELIEEIGFTALNKWLFNIDTVDKVLAHLMENGIKVEGGDKIGKTIIFAKNSKHAAFIVERFDENYPALAGKFCRQVDYSVKYVQSLIDDFSIKTKDPQIAVSVDMLDTGIDVPEVVNLVFFKIVRSKIKFWQMIGRGTRLCPDLFFPGDDKAEFAVFDYCQNFEFFDASPQGFEGGEQESVKQKIFKRRLELIFALDEAEQGEDLSTTLKDQLHAIVSKLDIDNFIVRKQRKQVEIYGKRENWD</sequence>
<evidence type="ECO:0000259" key="3">
    <source>
        <dbReference type="PROSITE" id="PS51194"/>
    </source>
</evidence>
<keyword evidence="1" id="KW-0175">Coiled coil</keyword>
<keyword evidence="4" id="KW-0378">Hydrolase</keyword>
<feature type="domain" description="Helicase C-terminal" evidence="3">
    <location>
        <begin position="601"/>
        <end position="762"/>
    </location>
</feature>
<accession>A0A3B1BDG6</accession>
<evidence type="ECO:0000256" key="1">
    <source>
        <dbReference type="SAM" id="Coils"/>
    </source>
</evidence>
<dbReference type="InterPro" id="IPR006935">
    <property type="entry name" value="Helicase/UvrB_N"/>
</dbReference>
<dbReference type="InterPro" id="IPR001650">
    <property type="entry name" value="Helicase_C-like"/>
</dbReference>
<evidence type="ECO:0000313" key="4">
    <source>
        <dbReference type="EMBL" id="VAX14142.1"/>
    </source>
</evidence>
<dbReference type="GO" id="GO:0005829">
    <property type="term" value="C:cytosol"/>
    <property type="evidence" value="ECO:0007669"/>
    <property type="project" value="TreeGrafter"/>
</dbReference>
<dbReference type="Pfam" id="PF13643">
    <property type="entry name" value="DUF4145"/>
    <property type="match status" value="1"/>
</dbReference>
<dbReference type="PROSITE" id="PS51194">
    <property type="entry name" value="HELICASE_CTER"/>
    <property type="match status" value="1"/>
</dbReference>
<reference evidence="4" key="1">
    <citation type="submission" date="2018-06" db="EMBL/GenBank/DDBJ databases">
        <authorList>
            <person name="Zhirakovskaya E."/>
        </authorList>
    </citation>
    <scope>NUCLEOTIDE SEQUENCE</scope>
</reference>
<dbReference type="PROSITE" id="PS51192">
    <property type="entry name" value="HELICASE_ATP_BIND_1"/>
    <property type="match status" value="1"/>
</dbReference>
<dbReference type="GO" id="GO:0009035">
    <property type="term" value="F:type I site-specific deoxyribonuclease activity"/>
    <property type="evidence" value="ECO:0007669"/>
    <property type="project" value="UniProtKB-EC"/>
</dbReference>
<gene>
    <name evidence="4" type="ORF">MNBD_GAMMA24-76</name>
</gene>
<feature type="domain" description="Helicase ATP-binding" evidence="2">
    <location>
        <begin position="365"/>
        <end position="523"/>
    </location>
</feature>
<dbReference type="PANTHER" id="PTHR47396:SF1">
    <property type="entry name" value="ATP-DEPENDENT HELICASE IRC3-RELATED"/>
    <property type="match status" value="1"/>
</dbReference>
<dbReference type="InterPro" id="IPR027417">
    <property type="entry name" value="P-loop_NTPase"/>
</dbReference>
<dbReference type="GO" id="GO:0003677">
    <property type="term" value="F:DNA binding"/>
    <property type="evidence" value="ECO:0007669"/>
    <property type="project" value="InterPro"/>
</dbReference>
<dbReference type="PANTHER" id="PTHR47396">
    <property type="entry name" value="TYPE I RESTRICTION ENZYME ECOKI R PROTEIN"/>
    <property type="match status" value="1"/>
</dbReference>
<feature type="non-terminal residue" evidence="4">
    <location>
        <position position="825"/>
    </location>
</feature>
<organism evidence="4">
    <name type="scientific">hydrothermal vent metagenome</name>
    <dbReference type="NCBI Taxonomy" id="652676"/>
    <lineage>
        <taxon>unclassified sequences</taxon>
        <taxon>metagenomes</taxon>
        <taxon>ecological metagenomes</taxon>
    </lineage>
</organism>